<dbReference type="EMBL" id="BMGT01000003">
    <property type="protein sequence ID" value="GGG80287.1"/>
    <property type="molecule type" value="Genomic_DNA"/>
</dbReference>
<evidence type="ECO:0000313" key="2">
    <source>
        <dbReference type="Proteomes" id="UP000647241"/>
    </source>
</evidence>
<comment type="caution">
    <text evidence="1">The sequence shown here is derived from an EMBL/GenBank/DDBJ whole genome shotgun (WGS) entry which is preliminary data.</text>
</comment>
<gene>
    <name evidence="1" type="ORF">GCM10011585_24600</name>
</gene>
<dbReference type="Proteomes" id="UP000647241">
    <property type="component" value="Unassembled WGS sequence"/>
</dbReference>
<keyword evidence="2" id="KW-1185">Reference proteome</keyword>
<accession>A0A917HHX4</accession>
<protein>
    <submittedName>
        <fullName evidence="1">Uncharacterized protein</fullName>
    </submittedName>
</protein>
<reference evidence="1" key="1">
    <citation type="journal article" date="2014" name="Int. J. Syst. Evol. Microbiol.">
        <title>Complete genome sequence of Corynebacterium casei LMG S-19264T (=DSM 44701T), isolated from a smear-ripened cheese.</title>
        <authorList>
            <consortium name="US DOE Joint Genome Institute (JGI-PGF)"/>
            <person name="Walter F."/>
            <person name="Albersmeier A."/>
            <person name="Kalinowski J."/>
            <person name="Ruckert C."/>
        </authorList>
    </citation>
    <scope>NUCLEOTIDE SEQUENCE</scope>
    <source>
        <strain evidence="1">CGMCC 1.12997</strain>
    </source>
</reference>
<reference evidence="1" key="2">
    <citation type="submission" date="2020-09" db="EMBL/GenBank/DDBJ databases">
        <authorList>
            <person name="Sun Q."/>
            <person name="Zhou Y."/>
        </authorList>
    </citation>
    <scope>NUCLEOTIDE SEQUENCE</scope>
    <source>
        <strain evidence="1">CGMCC 1.12997</strain>
    </source>
</reference>
<name>A0A917HHX4_9BACT</name>
<dbReference type="AlphaFoldDB" id="A0A917HHX4"/>
<evidence type="ECO:0000313" key="1">
    <source>
        <dbReference type="EMBL" id="GGG80287.1"/>
    </source>
</evidence>
<proteinExistence type="predicted"/>
<organism evidence="1 2">
    <name type="scientific">Edaphobacter dinghuensis</name>
    <dbReference type="NCBI Taxonomy" id="1560005"/>
    <lineage>
        <taxon>Bacteria</taxon>
        <taxon>Pseudomonadati</taxon>
        <taxon>Acidobacteriota</taxon>
        <taxon>Terriglobia</taxon>
        <taxon>Terriglobales</taxon>
        <taxon>Acidobacteriaceae</taxon>
        <taxon>Edaphobacter</taxon>
    </lineage>
</organism>
<sequence length="73" mass="8290">MLDFKPNENLGLVEFHGLWNGIISVWLWWREWHGGTCRSGGKSVGGKLVDCGTYAHERLHASGSKRIQPRDEL</sequence>